<dbReference type="PROSITE" id="PS50146">
    <property type="entry name" value="DAGK"/>
    <property type="match status" value="1"/>
</dbReference>
<comment type="caution">
    <text evidence="4">The sequence shown here is derived from an EMBL/GenBank/DDBJ whole genome shotgun (WGS) entry which is preliminary data.</text>
</comment>
<dbReference type="SUPFAM" id="SSF111331">
    <property type="entry name" value="NAD kinase/diacylglycerol kinase-like"/>
    <property type="match status" value="1"/>
</dbReference>
<accession>A0ABP6T8S4</accession>
<reference evidence="5" key="1">
    <citation type="journal article" date="2019" name="Int. J. Syst. Evol. Microbiol.">
        <title>The Global Catalogue of Microorganisms (GCM) 10K type strain sequencing project: providing services to taxonomists for standard genome sequencing and annotation.</title>
        <authorList>
            <consortium name="The Broad Institute Genomics Platform"/>
            <consortium name="The Broad Institute Genome Sequencing Center for Infectious Disease"/>
            <person name="Wu L."/>
            <person name="Ma J."/>
        </authorList>
    </citation>
    <scope>NUCLEOTIDE SEQUENCE [LARGE SCALE GENOMIC DNA]</scope>
    <source>
        <strain evidence="5">JCM 9458</strain>
    </source>
</reference>
<comment type="cofactor">
    <cofactor evidence="1">
        <name>Mg(2+)</name>
        <dbReference type="ChEBI" id="CHEBI:18420"/>
    </cofactor>
</comment>
<dbReference type="Gene3D" id="3.40.50.10330">
    <property type="entry name" value="Probable inorganic polyphosphate/atp-NAD kinase, domain 1"/>
    <property type="match status" value="1"/>
</dbReference>
<dbReference type="InterPro" id="IPR050187">
    <property type="entry name" value="Lipid_Phosphate_FormReg"/>
</dbReference>
<dbReference type="InterPro" id="IPR017438">
    <property type="entry name" value="ATP-NAD_kinase_N"/>
</dbReference>
<sequence length="316" mass="33820">MRALLVVNPTATTTRPRTREVLVSALSTELDLEVAETTHRGHAIELGTRAAREKFDVIVALGGDGTVNEVVNGLLVDGPSGDLPALGVVPGGSANVFIRALGGPRDPVDATGLLLEALRANRRRTIGLGRVNDRWFIFCAGYGLDAAVVGRVERARSNGKTATPGLYVRSAVAQYFRGPERTMSSIELKLDAPPSDGVDSETEPSGRFAAVIVQNCSPWTYLGPRPVNPCPEASFDAGLDFLAARALRLPSTLRTVQQILSSKPDPRGREIVRRHDLSGFVLRSDTPLAAQVDGDYLGELTELRFAGVPHALRVVV</sequence>
<gene>
    <name evidence="4" type="ORF">GCM10020369_72130</name>
</gene>
<name>A0ABP6T8S4_9ACTN</name>
<feature type="domain" description="DAGKc" evidence="3">
    <location>
        <begin position="1"/>
        <end position="135"/>
    </location>
</feature>
<evidence type="ECO:0000259" key="3">
    <source>
        <dbReference type="PROSITE" id="PS50146"/>
    </source>
</evidence>
<dbReference type="GO" id="GO:0016301">
    <property type="term" value="F:kinase activity"/>
    <property type="evidence" value="ECO:0007669"/>
    <property type="project" value="UniProtKB-KW"/>
</dbReference>
<dbReference type="PANTHER" id="PTHR12358:SF106">
    <property type="entry name" value="LIPID KINASE YEGS"/>
    <property type="match status" value="1"/>
</dbReference>
<dbReference type="Proteomes" id="UP001501676">
    <property type="component" value="Unassembled WGS sequence"/>
</dbReference>
<protein>
    <submittedName>
        <fullName evidence="4">Diacylglycerol kinase family protein</fullName>
    </submittedName>
</protein>
<dbReference type="Pfam" id="PF00781">
    <property type="entry name" value="DAGK_cat"/>
    <property type="match status" value="1"/>
</dbReference>
<evidence type="ECO:0000256" key="2">
    <source>
        <dbReference type="ARBA" id="ARBA00005983"/>
    </source>
</evidence>
<proteinExistence type="inferred from homology"/>
<evidence type="ECO:0000256" key="1">
    <source>
        <dbReference type="ARBA" id="ARBA00001946"/>
    </source>
</evidence>
<keyword evidence="4" id="KW-0418">Kinase</keyword>
<comment type="similarity">
    <text evidence="2">Belongs to the diacylglycerol/lipid kinase family.</text>
</comment>
<dbReference type="RefSeq" id="WP_345732777.1">
    <property type="nucleotide sequence ID" value="NZ_BAAAYN010000054.1"/>
</dbReference>
<evidence type="ECO:0000313" key="4">
    <source>
        <dbReference type="EMBL" id="GAA3396223.1"/>
    </source>
</evidence>
<dbReference type="SMART" id="SM00046">
    <property type="entry name" value="DAGKc"/>
    <property type="match status" value="1"/>
</dbReference>
<dbReference type="InterPro" id="IPR001206">
    <property type="entry name" value="Diacylglycerol_kinase_cat_dom"/>
</dbReference>
<organism evidence="4 5">
    <name type="scientific">Cryptosporangium minutisporangium</name>
    <dbReference type="NCBI Taxonomy" id="113569"/>
    <lineage>
        <taxon>Bacteria</taxon>
        <taxon>Bacillati</taxon>
        <taxon>Actinomycetota</taxon>
        <taxon>Actinomycetes</taxon>
        <taxon>Cryptosporangiales</taxon>
        <taxon>Cryptosporangiaceae</taxon>
        <taxon>Cryptosporangium</taxon>
    </lineage>
</organism>
<keyword evidence="4" id="KW-0808">Transferase</keyword>
<evidence type="ECO:0000313" key="5">
    <source>
        <dbReference type="Proteomes" id="UP001501676"/>
    </source>
</evidence>
<dbReference type="EMBL" id="BAAAYN010000054">
    <property type="protein sequence ID" value="GAA3396223.1"/>
    <property type="molecule type" value="Genomic_DNA"/>
</dbReference>
<dbReference type="Gene3D" id="2.60.200.40">
    <property type="match status" value="1"/>
</dbReference>
<dbReference type="PANTHER" id="PTHR12358">
    <property type="entry name" value="SPHINGOSINE KINASE"/>
    <property type="match status" value="1"/>
</dbReference>
<keyword evidence="5" id="KW-1185">Reference proteome</keyword>
<dbReference type="InterPro" id="IPR016064">
    <property type="entry name" value="NAD/diacylglycerol_kinase_sf"/>
</dbReference>